<reference evidence="2 3" key="1">
    <citation type="submission" date="2019-04" db="EMBL/GenBank/DDBJ databases">
        <authorList>
            <person name="Van Vliet M D."/>
        </authorList>
    </citation>
    <scope>NUCLEOTIDE SEQUENCE [LARGE SCALE GENOMIC DNA]</scope>
    <source>
        <strain evidence="2 3">F1</strain>
    </source>
</reference>
<dbReference type="EMBL" id="CAAHFG010000004">
    <property type="protein sequence ID" value="VGO17272.1"/>
    <property type="molecule type" value="Genomic_DNA"/>
</dbReference>
<dbReference type="RefSeq" id="WP_136082757.1">
    <property type="nucleotide sequence ID" value="NZ_CAAHFG010000004.1"/>
</dbReference>
<proteinExistence type="predicted"/>
<organism evidence="2 3">
    <name type="scientific">Pontiella desulfatans</name>
    <dbReference type="NCBI Taxonomy" id="2750659"/>
    <lineage>
        <taxon>Bacteria</taxon>
        <taxon>Pseudomonadati</taxon>
        <taxon>Kiritimatiellota</taxon>
        <taxon>Kiritimatiellia</taxon>
        <taxon>Kiritimatiellales</taxon>
        <taxon>Pontiellaceae</taxon>
        <taxon>Pontiella</taxon>
    </lineage>
</organism>
<accession>A0A6C2UAV5</accession>
<keyword evidence="3" id="KW-1185">Reference proteome</keyword>
<evidence type="ECO:0000256" key="1">
    <source>
        <dbReference type="SAM" id="SignalP"/>
    </source>
</evidence>
<keyword evidence="1" id="KW-0732">Signal</keyword>
<feature type="signal peptide" evidence="1">
    <location>
        <begin position="1"/>
        <end position="22"/>
    </location>
</feature>
<dbReference type="AlphaFoldDB" id="A0A6C2UAV5"/>
<evidence type="ECO:0000313" key="2">
    <source>
        <dbReference type="EMBL" id="VGO17272.1"/>
    </source>
</evidence>
<protein>
    <submittedName>
        <fullName evidence="2">Uncharacterized protein</fullName>
    </submittedName>
</protein>
<sequence>MHRWIVFSLLLCDLAWASPVEAPSKNWQDLREKNLRMGFTEERVGRAIAACRSAGLKVAEAEDLFCPVYAAHDEELPSDCIFLKIEEGLAKHVAWKEVHGAADRRLACMRQADQLIMAARNHRGGQHAHLVMHTCMALESGLPADALEQTFSRPGRFRYGRLIHVVEAGEALKLAGFANPQIVHIMNDCLDRDLSGAEVFRVVDLLQAGLREGKDFETIHATLWASADK</sequence>
<name>A0A6C2UAV5_PONDE</name>
<evidence type="ECO:0000313" key="3">
    <source>
        <dbReference type="Proteomes" id="UP000366872"/>
    </source>
</evidence>
<feature type="chain" id="PRO_5025597280" evidence="1">
    <location>
        <begin position="23"/>
        <end position="229"/>
    </location>
</feature>
<gene>
    <name evidence="2" type="ORF">PDESU_05868</name>
</gene>
<dbReference type="Proteomes" id="UP000366872">
    <property type="component" value="Unassembled WGS sequence"/>
</dbReference>